<dbReference type="AlphaFoldDB" id="A0A814FGX1"/>
<evidence type="ECO:0000313" key="2">
    <source>
        <dbReference type="EMBL" id="CAF0981195.1"/>
    </source>
</evidence>
<name>A0A814FGX1_9BILA</name>
<feature type="compositionally biased region" description="Basic and acidic residues" evidence="1">
    <location>
        <begin position="1"/>
        <end position="31"/>
    </location>
</feature>
<protein>
    <submittedName>
        <fullName evidence="2">Uncharacterized protein</fullName>
    </submittedName>
</protein>
<feature type="region of interest" description="Disordered" evidence="1">
    <location>
        <begin position="138"/>
        <end position="169"/>
    </location>
</feature>
<gene>
    <name evidence="2" type="ORF">OXX778_LOCUS15430</name>
</gene>
<feature type="compositionally biased region" description="Polar residues" evidence="1">
    <location>
        <begin position="32"/>
        <end position="43"/>
    </location>
</feature>
<feature type="compositionally biased region" description="Polar residues" evidence="1">
    <location>
        <begin position="199"/>
        <end position="208"/>
    </location>
</feature>
<feature type="compositionally biased region" description="Basic and acidic residues" evidence="1">
    <location>
        <begin position="44"/>
        <end position="53"/>
    </location>
</feature>
<comment type="caution">
    <text evidence="2">The sequence shown here is derived from an EMBL/GenBank/DDBJ whole genome shotgun (WGS) entry which is preliminary data.</text>
</comment>
<keyword evidence="3" id="KW-1185">Reference proteome</keyword>
<sequence>MKEFRRGRPKDFSKAKSSVERKPNSLDDISTRDSYSTSSPNLDTKSDSLPEFRDMEKCDYNGYRFSSRAESTRRNEFENSNSNPGLKEHEIMKGHLEHKSPIKNLSGEAMYKEERVSDWFDDVPNARTPVLSDFFRPKSILKNDDGKPIKQNDSETTAPKNETFGLKPLWSDSTIPYTHSISSFSAPAQEPWLRDSRPAQFTNQTENPPENVRYDSVSDDQSQSTLGNVTNLGEEPTKTPSKTFKNIKYLQSHQLIDQNKTPMNLPQPPQTDDLKESYLLDQNYLEMAEEEVSQTMIRFLFLFFGSNNERYKFFKAPIEIRVDYVTDNRHEIADLIEFIENNGDRDRGGLVRIRTIKSKTEYGKPISTTITNEITPKPQPTINVNH</sequence>
<accession>A0A814FGX1</accession>
<organism evidence="2 3">
    <name type="scientific">Brachionus calyciflorus</name>
    <dbReference type="NCBI Taxonomy" id="104777"/>
    <lineage>
        <taxon>Eukaryota</taxon>
        <taxon>Metazoa</taxon>
        <taxon>Spiralia</taxon>
        <taxon>Gnathifera</taxon>
        <taxon>Rotifera</taxon>
        <taxon>Eurotatoria</taxon>
        <taxon>Monogononta</taxon>
        <taxon>Pseudotrocha</taxon>
        <taxon>Ploima</taxon>
        <taxon>Brachionidae</taxon>
        <taxon>Brachionus</taxon>
    </lineage>
</organism>
<feature type="compositionally biased region" description="Basic and acidic residues" evidence="1">
    <location>
        <begin position="141"/>
        <end position="153"/>
    </location>
</feature>
<evidence type="ECO:0000256" key="1">
    <source>
        <dbReference type="SAM" id="MobiDB-lite"/>
    </source>
</evidence>
<reference evidence="2" key="1">
    <citation type="submission" date="2021-02" db="EMBL/GenBank/DDBJ databases">
        <authorList>
            <person name="Nowell W R."/>
        </authorList>
    </citation>
    <scope>NUCLEOTIDE SEQUENCE</scope>
    <source>
        <strain evidence="2">Ploen Becks lab</strain>
    </source>
</reference>
<dbReference type="EMBL" id="CAJNOC010003405">
    <property type="protein sequence ID" value="CAF0981195.1"/>
    <property type="molecule type" value="Genomic_DNA"/>
</dbReference>
<evidence type="ECO:0000313" key="3">
    <source>
        <dbReference type="Proteomes" id="UP000663879"/>
    </source>
</evidence>
<feature type="region of interest" description="Disordered" evidence="1">
    <location>
        <begin position="1"/>
        <end position="53"/>
    </location>
</feature>
<feature type="region of interest" description="Disordered" evidence="1">
    <location>
        <begin position="199"/>
        <end position="242"/>
    </location>
</feature>
<proteinExistence type="predicted"/>
<dbReference type="Proteomes" id="UP000663879">
    <property type="component" value="Unassembled WGS sequence"/>
</dbReference>
<feature type="region of interest" description="Disordered" evidence="1">
    <location>
        <begin position="68"/>
        <end position="89"/>
    </location>
</feature>
<feature type="compositionally biased region" description="Polar residues" evidence="1">
    <location>
        <begin position="219"/>
        <end position="231"/>
    </location>
</feature>